<evidence type="ECO:0000256" key="9">
    <source>
        <dbReference type="ARBA" id="ARBA00023163"/>
    </source>
</evidence>
<feature type="domain" description="C2H2-type" evidence="13">
    <location>
        <begin position="121"/>
        <end position="148"/>
    </location>
</feature>
<feature type="domain" description="C2H2-type" evidence="13">
    <location>
        <begin position="177"/>
        <end position="204"/>
    </location>
</feature>
<reference evidence="15" key="1">
    <citation type="journal article" date="2018" name="PLoS ONE">
        <title>Chinook salmon (Oncorhynchus tshawytscha) genome and transcriptome.</title>
        <authorList>
            <person name="Christensen K.A."/>
            <person name="Leong J.S."/>
            <person name="Sakhrani D."/>
            <person name="Biagi C.A."/>
            <person name="Minkley D.R."/>
            <person name="Withler R.E."/>
            <person name="Rondeau E.B."/>
            <person name="Koop B.F."/>
            <person name="Devlin R.H."/>
        </authorList>
    </citation>
    <scope>NUCLEOTIDE SEQUENCE [LARGE SCALE GENOMIC DNA]</scope>
</reference>
<evidence type="ECO:0000256" key="7">
    <source>
        <dbReference type="ARBA" id="ARBA00023015"/>
    </source>
</evidence>
<comment type="similarity">
    <text evidence="2">Belongs to the krueppel C2H2-type zinc-finger protein family.</text>
</comment>
<dbReference type="SUPFAM" id="SSF57667">
    <property type="entry name" value="beta-beta-alpha zinc fingers"/>
    <property type="match status" value="3"/>
</dbReference>
<protein>
    <recommendedName>
        <fullName evidence="13">C2H2-type domain-containing protein</fullName>
    </recommendedName>
</protein>
<feature type="region of interest" description="Disordered" evidence="12">
    <location>
        <begin position="1"/>
        <end position="21"/>
    </location>
</feature>
<evidence type="ECO:0000256" key="10">
    <source>
        <dbReference type="ARBA" id="ARBA00023242"/>
    </source>
</evidence>
<feature type="region of interest" description="Disordered" evidence="12">
    <location>
        <begin position="60"/>
        <end position="96"/>
    </location>
</feature>
<keyword evidence="4" id="KW-0677">Repeat</keyword>
<keyword evidence="9" id="KW-0804">Transcription</keyword>
<evidence type="ECO:0000259" key="13">
    <source>
        <dbReference type="PROSITE" id="PS50157"/>
    </source>
</evidence>
<keyword evidence="7" id="KW-0805">Transcription regulation</keyword>
<evidence type="ECO:0000313" key="15">
    <source>
        <dbReference type="Proteomes" id="UP000694402"/>
    </source>
</evidence>
<keyword evidence="5 11" id="KW-0863">Zinc-finger</keyword>
<accession>A0AAZ3QDE6</accession>
<reference evidence="14" key="2">
    <citation type="submission" date="2025-08" db="UniProtKB">
        <authorList>
            <consortium name="Ensembl"/>
        </authorList>
    </citation>
    <scope>IDENTIFICATION</scope>
</reference>
<dbReference type="GO" id="GO:0005634">
    <property type="term" value="C:nucleus"/>
    <property type="evidence" value="ECO:0007669"/>
    <property type="project" value="UniProtKB-SubCell"/>
</dbReference>
<feature type="compositionally biased region" description="Basic and acidic residues" evidence="12">
    <location>
        <begin position="1"/>
        <end position="17"/>
    </location>
</feature>
<proteinExistence type="inferred from homology"/>
<feature type="domain" description="C2H2-type" evidence="13">
    <location>
        <begin position="149"/>
        <end position="176"/>
    </location>
</feature>
<keyword evidence="8" id="KW-0238">DNA-binding</keyword>
<dbReference type="PANTHER" id="PTHR24393">
    <property type="entry name" value="ZINC FINGER PROTEIN"/>
    <property type="match status" value="1"/>
</dbReference>
<dbReference type="GO" id="GO:0000978">
    <property type="term" value="F:RNA polymerase II cis-regulatory region sequence-specific DNA binding"/>
    <property type="evidence" value="ECO:0007669"/>
    <property type="project" value="TreeGrafter"/>
</dbReference>
<dbReference type="FunFam" id="3.30.160.60:FF:002343">
    <property type="entry name" value="Zinc finger protein 33A"/>
    <property type="match status" value="1"/>
</dbReference>
<evidence type="ECO:0000256" key="8">
    <source>
        <dbReference type="ARBA" id="ARBA00023125"/>
    </source>
</evidence>
<comment type="subcellular location">
    <subcellularLocation>
        <location evidence="1">Nucleus</location>
    </subcellularLocation>
</comment>
<keyword evidence="15" id="KW-1185">Reference proteome</keyword>
<dbReference type="InterPro" id="IPR013087">
    <property type="entry name" value="Znf_C2H2_type"/>
</dbReference>
<evidence type="ECO:0000256" key="2">
    <source>
        <dbReference type="ARBA" id="ARBA00006991"/>
    </source>
</evidence>
<evidence type="ECO:0000256" key="6">
    <source>
        <dbReference type="ARBA" id="ARBA00022833"/>
    </source>
</evidence>
<dbReference type="AlphaFoldDB" id="A0AAZ3QDE6"/>
<dbReference type="GO" id="GO:0008270">
    <property type="term" value="F:zinc ion binding"/>
    <property type="evidence" value="ECO:0007669"/>
    <property type="project" value="UniProtKB-KW"/>
</dbReference>
<evidence type="ECO:0000256" key="3">
    <source>
        <dbReference type="ARBA" id="ARBA00022723"/>
    </source>
</evidence>
<evidence type="ECO:0000256" key="4">
    <source>
        <dbReference type="ARBA" id="ARBA00022737"/>
    </source>
</evidence>
<dbReference type="GO" id="GO:0001228">
    <property type="term" value="F:DNA-binding transcription activator activity, RNA polymerase II-specific"/>
    <property type="evidence" value="ECO:0007669"/>
    <property type="project" value="TreeGrafter"/>
</dbReference>
<keyword evidence="3" id="KW-0479">Metal-binding</keyword>
<sequence length="237" mass="27528">GCYHERRTERRFSERRGRLVQSERGGYYSKIRGGKERGCIFLSEGVITVPLKDEEEEIGYLINTRERPDSRYDSRKSPSREPDPETPKPARQHNCSHCEKRFSGSGDLKAHERTHTGEKPFQCSQCGKSFIQLGSLEEHEWTHTGEKPYHCYQCGKSFTVLNNLKRHERIHTGEKPFQCSHCGKSFIQGGHLQELESIHTGLKPYHCFLCENRFPRSGELKAHEDPHRRKAFPMFPV</sequence>
<dbReference type="SMART" id="SM00355">
    <property type="entry name" value="ZnF_C2H2"/>
    <property type="match status" value="5"/>
</dbReference>
<name>A0AAZ3QDE6_ONCTS</name>
<dbReference type="PANTHER" id="PTHR24393:SF15">
    <property type="entry name" value="IP01243P-RELATED"/>
    <property type="match status" value="1"/>
</dbReference>
<keyword evidence="10" id="KW-0539">Nucleus</keyword>
<feature type="domain" description="C2H2-type" evidence="13">
    <location>
        <begin position="205"/>
        <end position="232"/>
    </location>
</feature>
<keyword evidence="6" id="KW-0862">Zinc</keyword>
<dbReference type="Pfam" id="PF00096">
    <property type="entry name" value="zf-C2H2"/>
    <property type="match status" value="2"/>
</dbReference>
<dbReference type="Ensembl" id="ENSOTST00005184395.1">
    <property type="protein sequence ID" value="ENSOTSP00005126861.1"/>
    <property type="gene ID" value="ENSOTSG00005065498.1"/>
</dbReference>
<evidence type="ECO:0000313" key="14">
    <source>
        <dbReference type="Ensembl" id="ENSOTSP00005126861.1"/>
    </source>
</evidence>
<evidence type="ECO:0000256" key="11">
    <source>
        <dbReference type="PROSITE-ProRule" id="PRU00042"/>
    </source>
</evidence>
<evidence type="ECO:0000256" key="1">
    <source>
        <dbReference type="ARBA" id="ARBA00004123"/>
    </source>
</evidence>
<dbReference type="PROSITE" id="PS50157">
    <property type="entry name" value="ZINC_FINGER_C2H2_2"/>
    <property type="match status" value="5"/>
</dbReference>
<dbReference type="GeneTree" id="ENSGT01150000286971"/>
<feature type="domain" description="C2H2-type" evidence="13">
    <location>
        <begin position="93"/>
        <end position="120"/>
    </location>
</feature>
<dbReference type="Gene3D" id="3.30.160.60">
    <property type="entry name" value="Classic Zinc Finger"/>
    <property type="match status" value="5"/>
</dbReference>
<dbReference type="InterPro" id="IPR036236">
    <property type="entry name" value="Znf_C2H2_sf"/>
</dbReference>
<dbReference type="FunFam" id="3.30.160.60:FF:001182">
    <property type="entry name" value="Zinc finger, C2H2 type"/>
    <property type="match status" value="1"/>
</dbReference>
<dbReference type="PROSITE" id="PS00028">
    <property type="entry name" value="ZINC_FINGER_C2H2_1"/>
    <property type="match status" value="4"/>
</dbReference>
<evidence type="ECO:0000256" key="12">
    <source>
        <dbReference type="SAM" id="MobiDB-lite"/>
    </source>
</evidence>
<dbReference type="Pfam" id="PF13465">
    <property type="entry name" value="zf-H2C2_2"/>
    <property type="match status" value="1"/>
</dbReference>
<dbReference type="Proteomes" id="UP000694402">
    <property type="component" value="Unassembled WGS sequence"/>
</dbReference>
<reference evidence="14" key="3">
    <citation type="submission" date="2025-09" db="UniProtKB">
        <authorList>
            <consortium name="Ensembl"/>
        </authorList>
    </citation>
    <scope>IDENTIFICATION</scope>
</reference>
<feature type="compositionally biased region" description="Basic and acidic residues" evidence="12">
    <location>
        <begin position="64"/>
        <end position="88"/>
    </location>
</feature>
<organism evidence="14 15">
    <name type="scientific">Oncorhynchus tshawytscha</name>
    <name type="common">Chinook salmon</name>
    <name type="synonym">Salmo tshawytscha</name>
    <dbReference type="NCBI Taxonomy" id="74940"/>
    <lineage>
        <taxon>Eukaryota</taxon>
        <taxon>Metazoa</taxon>
        <taxon>Chordata</taxon>
        <taxon>Craniata</taxon>
        <taxon>Vertebrata</taxon>
        <taxon>Euteleostomi</taxon>
        <taxon>Actinopterygii</taxon>
        <taxon>Neopterygii</taxon>
        <taxon>Teleostei</taxon>
        <taxon>Protacanthopterygii</taxon>
        <taxon>Salmoniformes</taxon>
        <taxon>Salmonidae</taxon>
        <taxon>Salmoninae</taxon>
        <taxon>Oncorhynchus</taxon>
    </lineage>
</organism>
<evidence type="ECO:0000256" key="5">
    <source>
        <dbReference type="ARBA" id="ARBA00022771"/>
    </source>
</evidence>
<dbReference type="FunFam" id="3.30.160.60:FF:000624">
    <property type="entry name" value="zinc finger protein 697"/>
    <property type="match status" value="2"/>
</dbReference>